<evidence type="ECO:0000256" key="3">
    <source>
        <dbReference type="ARBA" id="ARBA00022982"/>
    </source>
</evidence>
<dbReference type="CDD" id="cd02947">
    <property type="entry name" value="TRX_family"/>
    <property type="match status" value="1"/>
</dbReference>
<keyword evidence="3" id="KW-0249">Electron transport</keyword>
<dbReference type="InterPro" id="IPR013766">
    <property type="entry name" value="Thioredoxin_domain"/>
</dbReference>
<dbReference type="InterPro" id="IPR017937">
    <property type="entry name" value="Thioredoxin_CS"/>
</dbReference>
<evidence type="ECO:0000256" key="4">
    <source>
        <dbReference type="ARBA" id="ARBA00023157"/>
    </source>
</evidence>
<evidence type="ECO:0000256" key="5">
    <source>
        <dbReference type="ARBA" id="ARBA00023284"/>
    </source>
</evidence>
<evidence type="ECO:0000313" key="7">
    <source>
        <dbReference type="EMBL" id="MBL1408489.1"/>
    </source>
</evidence>
<dbReference type="PIRSF" id="PIRSF000077">
    <property type="entry name" value="Thioredoxin"/>
    <property type="match status" value="1"/>
</dbReference>
<name>A0ABS1R2K9_9SPHI</name>
<gene>
    <name evidence="7" type="ORF">JKG61_06960</name>
</gene>
<reference evidence="7 8" key="1">
    <citation type="submission" date="2021-01" db="EMBL/GenBank/DDBJ databases">
        <title>C459-1 draft genome sequence.</title>
        <authorList>
            <person name="Zhang X.-F."/>
        </authorList>
    </citation>
    <scope>NUCLEOTIDE SEQUENCE [LARGE SCALE GENOMIC DNA]</scope>
    <source>
        <strain evidence="8">C459-1</strain>
    </source>
</reference>
<dbReference type="InterPro" id="IPR005746">
    <property type="entry name" value="Thioredoxin"/>
</dbReference>
<comment type="similarity">
    <text evidence="1">Belongs to the thioredoxin family.</text>
</comment>
<dbReference type="PANTHER" id="PTHR45663:SF11">
    <property type="entry name" value="GEO12009P1"/>
    <property type="match status" value="1"/>
</dbReference>
<keyword evidence="4" id="KW-1015">Disulfide bond</keyword>
<dbReference type="EMBL" id="JAERTY010000003">
    <property type="protein sequence ID" value="MBL1408489.1"/>
    <property type="molecule type" value="Genomic_DNA"/>
</dbReference>
<dbReference type="PROSITE" id="PS51352">
    <property type="entry name" value="THIOREDOXIN_2"/>
    <property type="match status" value="1"/>
</dbReference>
<dbReference type="Proteomes" id="UP000625283">
    <property type="component" value="Unassembled WGS sequence"/>
</dbReference>
<protein>
    <submittedName>
        <fullName evidence="7">Thioredoxin family protein</fullName>
    </submittedName>
</protein>
<organism evidence="7 8">
    <name type="scientific">Sphingobacterium faecale</name>
    <dbReference type="NCBI Taxonomy" id="2803775"/>
    <lineage>
        <taxon>Bacteria</taxon>
        <taxon>Pseudomonadati</taxon>
        <taxon>Bacteroidota</taxon>
        <taxon>Sphingobacteriia</taxon>
        <taxon>Sphingobacteriales</taxon>
        <taxon>Sphingobacteriaceae</taxon>
        <taxon>Sphingobacterium</taxon>
    </lineage>
</organism>
<evidence type="ECO:0000256" key="1">
    <source>
        <dbReference type="ARBA" id="ARBA00008987"/>
    </source>
</evidence>
<keyword evidence="2" id="KW-0813">Transport</keyword>
<feature type="domain" description="Thioredoxin" evidence="6">
    <location>
        <begin position="1"/>
        <end position="97"/>
    </location>
</feature>
<keyword evidence="5" id="KW-0676">Redox-active center</keyword>
<keyword evidence="8" id="KW-1185">Reference proteome</keyword>
<evidence type="ECO:0000313" key="8">
    <source>
        <dbReference type="Proteomes" id="UP000625283"/>
    </source>
</evidence>
<dbReference type="PRINTS" id="PR00421">
    <property type="entry name" value="THIOREDOXIN"/>
</dbReference>
<accession>A0ABS1R2K9</accession>
<dbReference type="Pfam" id="PF00085">
    <property type="entry name" value="Thioredoxin"/>
    <property type="match status" value="1"/>
</dbReference>
<dbReference type="PROSITE" id="PS00194">
    <property type="entry name" value="THIOREDOXIN_1"/>
    <property type="match status" value="1"/>
</dbReference>
<dbReference type="PANTHER" id="PTHR45663">
    <property type="entry name" value="GEO12009P1"/>
    <property type="match status" value="1"/>
</dbReference>
<evidence type="ECO:0000259" key="6">
    <source>
        <dbReference type="PROSITE" id="PS51352"/>
    </source>
</evidence>
<evidence type="ECO:0000256" key="2">
    <source>
        <dbReference type="ARBA" id="ARBA00022448"/>
    </source>
</evidence>
<sequence>MSFLDQKSDKPIFMQFTAIWCGPCRMLNPIVDKIKVHKSEDVNFMRIDVDTQSTIAEEFSIRGVPTMILLDKEGKISWRHTGLASEKEILNHIENIL</sequence>
<dbReference type="SUPFAM" id="SSF52833">
    <property type="entry name" value="Thioredoxin-like"/>
    <property type="match status" value="1"/>
</dbReference>
<dbReference type="RefSeq" id="WP_202102246.1">
    <property type="nucleotide sequence ID" value="NZ_JAERTY010000003.1"/>
</dbReference>
<comment type="caution">
    <text evidence="7">The sequence shown here is derived from an EMBL/GenBank/DDBJ whole genome shotgun (WGS) entry which is preliminary data.</text>
</comment>
<dbReference type="InterPro" id="IPR036249">
    <property type="entry name" value="Thioredoxin-like_sf"/>
</dbReference>
<dbReference type="Gene3D" id="3.40.30.10">
    <property type="entry name" value="Glutaredoxin"/>
    <property type="match status" value="1"/>
</dbReference>
<proteinExistence type="inferred from homology"/>